<accession>A0AAV9IYT7</accession>
<evidence type="ECO:0000313" key="2">
    <source>
        <dbReference type="EMBL" id="KAK4537301.1"/>
    </source>
</evidence>
<name>A0AAV9IYT7_CYACA</name>
<protein>
    <submittedName>
        <fullName evidence="2">Uncharacterized protein</fullName>
    </submittedName>
</protein>
<evidence type="ECO:0000256" key="1">
    <source>
        <dbReference type="SAM" id="MobiDB-lite"/>
    </source>
</evidence>
<organism evidence="2 3">
    <name type="scientific">Cyanidium caldarium</name>
    <name type="common">Red alga</name>
    <dbReference type="NCBI Taxonomy" id="2771"/>
    <lineage>
        <taxon>Eukaryota</taxon>
        <taxon>Rhodophyta</taxon>
        <taxon>Bangiophyceae</taxon>
        <taxon>Cyanidiales</taxon>
        <taxon>Cyanidiaceae</taxon>
        <taxon>Cyanidium</taxon>
    </lineage>
</organism>
<reference evidence="2 3" key="1">
    <citation type="submission" date="2022-07" db="EMBL/GenBank/DDBJ databases">
        <title>Genome-wide signatures of adaptation to extreme environments.</title>
        <authorList>
            <person name="Cho C.H."/>
            <person name="Yoon H.S."/>
        </authorList>
    </citation>
    <scope>NUCLEOTIDE SEQUENCE [LARGE SCALE GENOMIC DNA]</scope>
    <source>
        <strain evidence="2 3">DBV 063 E5</strain>
    </source>
</reference>
<keyword evidence="3" id="KW-1185">Reference proteome</keyword>
<feature type="compositionally biased region" description="Basic and acidic residues" evidence="1">
    <location>
        <begin position="282"/>
        <end position="293"/>
    </location>
</feature>
<dbReference type="EMBL" id="JANCYW010000011">
    <property type="protein sequence ID" value="KAK4537301.1"/>
    <property type="molecule type" value="Genomic_DNA"/>
</dbReference>
<proteinExistence type="predicted"/>
<evidence type="ECO:0000313" key="3">
    <source>
        <dbReference type="Proteomes" id="UP001301350"/>
    </source>
</evidence>
<comment type="caution">
    <text evidence="2">The sequence shown here is derived from an EMBL/GenBank/DDBJ whole genome shotgun (WGS) entry which is preliminary data.</text>
</comment>
<dbReference type="Proteomes" id="UP001301350">
    <property type="component" value="Unassembled WGS sequence"/>
</dbReference>
<sequence length="637" mass="67168">MPAPPTDVSATSHSGGGGRGRRAGDSSGHAGANGRWPPRPPPDALPSPVAHGLRPPAAAPTGSGSGAVVGPPVNVGQPSVSLPPAVTGLAPPERAEAGPPWGAPSAAHPPPFGNPYPPPLPPGMPPGQRRVTGVMTLADIEAGLKEMSARPPEAPSPGASSSPAPANLWFSERRASLMGARASTSAAAVVTATGAYTDAFPSLSAAMRVVPAGNITMETEAAEPQARGHRRVMKPHEVELIRYLHERSMRASGDATYQVVESFYATALRASIGETAAPTGVRHLEHRPADAPRTDAAAAHPMSSRRRAAPDAKSLATALGAVPKWTPRAPRRILDVNQSVAERGPATDIESGSPSGSISPSPSMAPLREDARIEVRARIEAAYDAWHHWRALQTEKDEPAARQQLVGLLGLAEESDAGQLVSAARTNQAFHSVCTVLKGRKLVGRVLPHLSASERYRALQLLFGKLAVHTSAEADPTVDATAALPFWQALEHGVQEVDQAPALTRLLEAFVREHQRSRVAFRVALSSEQGARLLHAWFLRAFRMYCGPADMVNSSTELDPAASSAITSFSQLLMRHLGDVFDIAGPPAAHEVWALLALLDSLLPPREQATLHGQLRDLIHEGRVPQPGAQPETTPAW</sequence>
<feature type="region of interest" description="Disordered" evidence="1">
    <location>
        <begin position="336"/>
        <end position="367"/>
    </location>
</feature>
<feature type="compositionally biased region" description="Low complexity" evidence="1">
    <location>
        <begin position="55"/>
        <end position="80"/>
    </location>
</feature>
<dbReference type="AlphaFoldDB" id="A0AAV9IYT7"/>
<feature type="region of interest" description="Disordered" evidence="1">
    <location>
        <begin position="1"/>
        <end position="130"/>
    </location>
</feature>
<feature type="region of interest" description="Disordered" evidence="1">
    <location>
        <begin position="279"/>
        <end position="314"/>
    </location>
</feature>
<gene>
    <name evidence="2" type="ORF">CDCA_CDCA11G3326</name>
</gene>
<feature type="compositionally biased region" description="Low complexity" evidence="1">
    <location>
        <begin position="351"/>
        <end position="362"/>
    </location>
</feature>
<feature type="compositionally biased region" description="Pro residues" evidence="1">
    <location>
        <begin position="107"/>
        <end position="125"/>
    </location>
</feature>